<feature type="domain" description="HNH nuclease" evidence="2">
    <location>
        <begin position="186"/>
        <end position="223"/>
    </location>
</feature>
<evidence type="ECO:0000259" key="2">
    <source>
        <dbReference type="Pfam" id="PF13392"/>
    </source>
</evidence>
<dbReference type="Pfam" id="PF13392">
    <property type="entry name" value="HNH_3"/>
    <property type="match status" value="1"/>
</dbReference>
<proteinExistence type="predicted"/>
<dbReference type="RefSeq" id="WP_101307783.1">
    <property type="nucleotide sequence ID" value="NZ_MVDE01000001.1"/>
</dbReference>
<keyword evidence="4" id="KW-1185">Reference proteome</keyword>
<reference evidence="3 4" key="1">
    <citation type="journal article" date="2017" name="Front. Microbiol.">
        <title>Labilibaculum manganireducens gen. nov., sp. nov. and Labilibaculum filiforme sp. nov., Novel Bacteroidetes Isolated from Subsurface Sediments of the Baltic Sea.</title>
        <authorList>
            <person name="Vandieken V."/>
            <person name="Marshall I.P."/>
            <person name="Niemann H."/>
            <person name="Engelen B."/>
            <person name="Cypionka H."/>
        </authorList>
    </citation>
    <scope>NUCLEOTIDE SEQUENCE [LARGE SCALE GENOMIC DNA]</scope>
    <source>
        <strain evidence="3 4">59.10-2M</strain>
    </source>
</reference>
<dbReference type="SUPFAM" id="SSF54060">
    <property type="entry name" value="His-Me finger endonucleases"/>
    <property type="match status" value="1"/>
</dbReference>
<comment type="caution">
    <text evidence="3">The sequence shown here is derived from an EMBL/GenBank/DDBJ whole genome shotgun (WGS) entry which is preliminary data.</text>
</comment>
<feature type="coiled-coil region" evidence="1">
    <location>
        <begin position="257"/>
        <end position="284"/>
    </location>
</feature>
<evidence type="ECO:0000313" key="3">
    <source>
        <dbReference type="EMBL" id="PKQ69372.1"/>
    </source>
</evidence>
<evidence type="ECO:0000313" key="4">
    <source>
        <dbReference type="Proteomes" id="UP000233618"/>
    </source>
</evidence>
<gene>
    <name evidence="3" type="ORF">BZG01_00090</name>
</gene>
<evidence type="ECO:0000256" key="1">
    <source>
        <dbReference type="SAM" id="Coils"/>
    </source>
</evidence>
<dbReference type="EMBL" id="MVDE01000001">
    <property type="protein sequence ID" value="PKQ69372.1"/>
    <property type="molecule type" value="Genomic_DNA"/>
</dbReference>
<accession>A0A2N3IGA5</accession>
<protein>
    <recommendedName>
        <fullName evidence="2">HNH nuclease domain-containing protein</fullName>
    </recommendedName>
</protein>
<dbReference type="InterPro" id="IPR003615">
    <property type="entry name" value="HNH_nuc"/>
</dbReference>
<organism evidence="3 4">
    <name type="scientific">Labilibaculum manganireducens</name>
    <dbReference type="NCBI Taxonomy" id="1940525"/>
    <lineage>
        <taxon>Bacteria</taxon>
        <taxon>Pseudomonadati</taxon>
        <taxon>Bacteroidota</taxon>
        <taxon>Bacteroidia</taxon>
        <taxon>Marinilabiliales</taxon>
        <taxon>Marinifilaceae</taxon>
        <taxon>Labilibaculum</taxon>
    </lineage>
</organism>
<sequence length="293" mass="34194">MKKFVWYPDEILFLQQNFYSMTNAELLTAINGKRPASEQIKLSAMRHECLRMGLSRGIQIRWSQADISFLKNNYKSKGNEELAQLLTARKKTFRIINGKRIYRTFTRKHVEKKMLLMGFKRNADEYLFIRKRNIETGISKALSSDDNLWTNGTLSASNEGDTRVWRINGKLVRRIKINGTFIPYSRWLYEQRFGKVPVGLIVFHLDFDSLNDSLDNLEIRKKRRISYSDRSKAVGVLKIRVSKQVQQLGKLKSKSEIHDAHKELRRLRGLLKGLEVKIGEAKRSRIVNLNGVY</sequence>
<keyword evidence="1" id="KW-0175">Coiled coil</keyword>
<name>A0A2N3IGA5_9BACT</name>
<dbReference type="InterPro" id="IPR044925">
    <property type="entry name" value="His-Me_finger_sf"/>
</dbReference>
<dbReference type="Proteomes" id="UP000233618">
    <property type="component" value="Unassembled WGS sequence"/>
</dbReference>
<dbReference type="AlphaFoldDB" id="A0A2N3IGA5"/>